<reference evidence="1" key="2">
    <citation type="submission" date="2022-01" db="EMBL/GenBank/DDBJ databases">
        <authorList>
            <person name="Yamashiro T."/>
            <person name="Shiraishi A."/>
            <person name="Satake H."/>
            <person name="Nakayama K."/>
        </authorList>
    </citation>
    <scope>NUCLEOTIDE SEQUENCE</scope>
</reference>
<evidence type="ECO:0000313" key="2">
    <source>
        <dbReference type="Proteomes" id="UP001151760"/>
    </source>
</evidence>
<dbReference type="Proteomes" id="UP001151760">
    <property type="component" value="Unassembled WGS sequence"/>
</dbReference>
<sequence>MLDHAYGDNTLEEPKAAVIMMACIQPTNDKSDAKLTYNAEFISEVNDSQINTINGLLSKSDHEQCHHENLETIIHTFIDDQIDSDIIFYDLYVKNISRLSKHDKNAHDQSLRDFESLIINVQVKAKKQHTMNIEQQKQKALLQRELETCKEWVKEFETKPEQPLGYKEAYEELKIEINVEKEQLLNEKEEIRE</sequence>
<organism evidence="1 2">
    <name type="scientific">Tanacetum coccineum</name>
    <dbReference type="NCBI Taxonomy" id="301880"/>
    <lineage>
        <taxon>Eukaryota</taxon>
        <taxon>Viridiplantae</taxon>
        <taxon>Streptophyta</taxon>
        <taxon>Embryophyta</taxon>
        <taxon>Tracheophyta</taxon>
        <taxon>Spermatophyta</taxon>
        <taxon>Magnoliopsida</taxon>
        <taxon>eudicotyledons</taxon>
        <taxon>Gunneridae</taxon>
        <taxon>Pentapetalae</taxon>
        <taxon>asterids</taxon>
        <taxon>campanulids</taxon>
        <taxon>Asterales</taxon>
        <taxon>Asteraceae</taxon>
        <taxon>Asteroideae</taxon>
        <taxon>Anthemideae</taxon>
        <taxon>Anthemidinae</taxon>
        <taxon>Tanacetum</taxon>
    </lineage>
</organism>
<evidence type="ECO:0000313" key="1">
    <source>
        <dbReference type="EMBL" id="GJT98459.1"/>
    </source>
</evidence>
<dbReference type="EMBL" id="BQNB010020677">
    <property type="protein sequence ID" value="GJT98459.1"/>
    <property type="molecule type" value="Genomic_DNA"/>
</dbReference>
<comment type="caution">
    <text evidence="1">The sequence shown here is derived from an EMBL/GenBank/DDBJ whole genome shotgun (WGS) entry which is preliminary data.</text>
</comment>
<accession>A0ABQ5IFK2</accession>
<keyword evidence="2" id="KW-1185">Reference proteome</keyword>
<protein>
    <submittedName>
        <fullName evidence="1">Uncharacterized protein</fullName>
    </submittedName>
</protein>
<reference evidence="1" key="1">
    <citation type="journal article" date="2022" name="Int. J. Mol. Sci.">
        <title>Draft Genome of Tanacetum Coccineum: Genomic Comparison of Closely Related Tanacetum-Family Plants.</title>
        <authorList>
            <person name="Yamashiro T."/>
            <person name="Shiraishi A."/>
            <person name="Nakayama K."/>
            <person name="Satake H."/>
        </authorList>
    </citation>
    <scope>NUCLEOTIDE SEQUENCE</scope>
</reference>
<name>A0ABQ5IFK2_9ASTR</name>
<proteinExistence type="predicted"/>
<gene>
    <name evidence="1" type="ORF">Tco_1093977</name>
</gene>